<dbReference type="Proteomes" id="UP000036681">
    <property type="component" value="Unplaced"/>
</dbReference>
<evidence type="ECO:0000313" key="2">
    <source>
        <dbReference type="Proteomes" id="UP000036681"/>
    </source>
</evidence>
<feature type="signal peptide" evidence="1">
    <location>
        <begin position="1"/>
        <end position="17"/>
    </location>
</feature>
<evidence type="ECO:0000256" key="1">
    <source>
        <dbReference type="SAM" id="SignalP"/>
    </source>
</evidence>
<organism evidence="2 3">
    <name type="scientific">Ascaris lumbricoides</name>
    <name type="common">Giant roundworm</name>
    <dbReference type="NCBI Taxonomy" id="6252"/>
    <lineage>
        <taxon>Eukaryota</taxon>
        <taxon>Metazoa</taxon>
        <taxon>Ecdysozoa</taxon>
        <taxon>Nematoda</taxon>
        <taxon>Chromadorea</taxon>
        <taxon>Rhabditida</taxon>
        <taxon>Spirurina</taxon>
        <taxon>Ascaridomorpha</taxon>
        <taxon>Ascaridoidea</taxon>
        <taxon>Ascarididae</taxon>
        <taxon>Ascaris</taxon>
    </lineage>
</organism>
<proteinExistence type="predicted"/>
<name>A0A9J2P5X3_ASCLU</name>
<keyword evidence="2" id="KW-1185">Reference proteome</keyword>
<reference evidence="3" key="1">
    <citation type="submission" date="2023-03" db="UniProtKB">
        <authorList>
            <consortium name="WormBaseParasite"/>
        </authorList>
    </citation>
    <scope>IDENTIFICATION</scope>
</reference>
<dbReference type="AlphaFoldDB" id="A0A9J2P5X3"/>
<accession>A0A9J2P5X3</accession>
<evidence type="ECO:0000313" key="3">
    <source>
        <dbReference type="WBParaSite" id="ALUE_0000508601-mRNA-1"/>
    </source>
</evidence>
<dbReference type="WBParaSite" id="ALUE_0000508601-mRNA-1">
    <property type="protein sequence ID" value="ALUE_0000508601-mRNA-1"/>
    <property type="gene ID" value="ALUE_0000508601"/>
</dbReference>
<keyword evidence="1" id="KW-0732">Signal</keyword>
<sequence>MMPAALWVFLLFAVAYSAVRSLKRASTYRIVSQRRLSFEPNALVLSPEVASAAGRSSARIKNALARDSFSKRPVHLSLRKKFHFVLTKCLRSMGYRLINHSSYFRVLYITQ</sequence>
<protein>
    <submittedName>
        <fullName evidence="3">Secreted protein</fullName>
    </submittedName>
</protein>
<feature type="chain" id="PRO_5039947440" evidence="1">
    <location>
        <begin position="18"/>
        <end position="111"/>
    </location>
</feature>